<dbReference type="SUPFAM" id="SSF51735">
    <property type="entry name" value="NAD(P)-binding Rossmann-fold domains"/>
    <property type="match status" value="1"/>
</dbReference>
<evidence type="ECO:0000259" key="2">
    <source>
        <dbReference type="SMART" id="SM00829"/>
    </source>
</evidence>
<dbReference type="SMART" id="SM00829">
    <property type="entry name" value="PKS_ER"/>
    <property type="match status" value="1"/>
</dbReference>
<organism evidence="3 4">
    <name type="scientific">Lentzea flava</name>
    <dbReference type="NCBI Taxonomy" id="103732"/>
    <lineage>
        <taxon>Bacteria</taxon>
        <taxon>Bacillati</taxon>
        <taxon>Actinomycetota</taxon>
        <taxon>Actinomycetes</taxon>
        <taxon>Pseudonocardiales</taxon>
        <taxon>Pseudonocardiaceae</taxon>
        <taxon>Lentzea</taxon>
    </lineage>
</organism>
<feature type="domain" description="Enoyl reductase (ER)" evidence="2">
    <location>
        <begin position="18"/>
        <end position="333"/>
    </location>
</feature>
<comment type="caution">
    <text evidence="3">The sequence shown here is derived from an EMBL/GenBank/DDBJ whole genome shotgun (WGS) entry which is preliminary data.</text>
</comment>
<dbReference type="InterPro" id="IPR013149">
    <property type="entry name" value="ADH-like_C"/>
</dbReference>
<evidence type="ECO:0000313" key="3">
    <source>
        <dbReference type="EMBL" id="GGU72056.1"/>
    </source>
</evidence>
<dbReference type="Pfam" id="PF16884">
    <property type="entry name" value="ADH_N_2"/>
    <property type="match status" value="1"/>
</dbReference>
<keyword evidence="1" id="KW-0560">Oxidoreductase</keyword>
<gene>
    <name evidence="3" type="ORF">GCM10010178_74670</name>
</gene>
<dbReference type="SUPFAM" id="SSF50129">
    <property type="entry name" value="GroES-like"/>
    <property type="match status" value="1"/>
</dbReference>
<protein>
    <submittedName>
        <fullName evidence="3">NADP-dependent oxidoreductase</fullName>
    </submittedName>
</protein>
<dbReference type="InterPro" id="IPR020843">
    <property type="entry name" value="ER"/>
</dbReference>
<dbReference type="InterPro" id="IPR036291">
    <property type="entry name" value="NAD(P)-bd_dom_sf"/>
</dbReference>
<dbReference type="PANTHER" id="PTHR43205:SF7">
    <property type="entry name" value="PROSTAGLANDIN REDUCTASE 1"/>
    <property type="match status" value="1"/>
</dbReference>
<accession>A0ABQ2V8W7</accession>
<evidence type="ECO:0000256" key="1">
    <source>
        <dbReference type="ARBA" id="ARBA00023002"/>
    </source>
</evidence>
<dbReference type="InterPro" id="IPR041694">
    <property type="entry name" value="ADH_N_2"/>
</dbReference>
<dbReference type="Pfam" id="PF00107">
    <property type="entry name" value="ADH_zinc_N"/>
    <property type="match status" value="1"/>
</dbReference>
<reference evidence="4" key="1">
    <citation type="journal article" date="2019" name="Int. J. Syst. Evol. Microbiol.">
        <title>The Global Catalogue of Microorganisms (GCM) 10K type strain sequencing project: providing services to taxonomists for standard genome sequencing and annotation.</title>
        <authorList>
            <consortium name="The Broad Institute Genomics Platform"/>
            <consortium name="The Broad Institute Genome Sequencing Center for Infectious Disease"/>
            <person name="Wu L."/>
            <person name="Ma J."/>
        </authorList>
    </citation>
    <scope>NUCLEOTIDE SEQUENCE [LARGE SCALE GENOMIC DNA]</scope>
    <source>
        <strain evidence="4">JCM 3296</strain>
    </source>
</reference>
<keyword evidence="4" id="KW-1185">Reference proteome</keyword>
<dbReference type="Proteomes" id="UP000649573">
    <property type="component" value="Unassembled WGS sequence"/>
</dbReference>
<dbReference type="InterPro" id="IPR011032">
    <property type="entry name" value="GroES-like_sf"/>
</dbReference>
<dbReference type="Gene3D" id="3.40.50.720">
    <property type="entry name" value="NAD(P)-binding Rossmann-like Domain"/>
    <property type="match status" value="1"/>
</dbReference>
<dbReference type="RefSeq" id="WP_189258487.1">
    <property type="nucleotide sequence ID" value="NZ_BMRE01000050.1"/>
</dbReference>
<sequence>MEIPQKAKEVQLFKHLDGAISPEYFSVVEVDVPEPGDGEVVVRTDFVFVAAAYQDLMRPDCPLPVPPYQVGGRIGGGEVGTVVASNSPALAVGDTVQTMGGWCEYSVGPAEQYYKVDASMFPSSSYFLSQGPTAYYGMADIARVGEGDVVFVSGAAGGVGSLAGQIAKNRGAAKVIGSAGSQEKIDFLVGELGYDAAFNYKDGPVIDQLRKHAPDGISVFFDNVGGEQFEAAIQVARPHARFALCGALSGQIGGTGGQPRLDLMTAICKHLELRPYATYHTPEQIWNWTSHFAQWLAEGKFVFPQTIVEGGIDAAPGALLDLLSGKYQGNIAVRIS</sequence>
<dbReference type="CDD" id="cd05288">
    <property type="entry name" value="PGDH"/>
    <property type="match status" value="1"/>
</dbReference>
<evidence type="ECO:0000313" key="4">
    <source>
        <dbReference type="Proteomes" id="UP000649573"/>
    </source>
</evidence>
<dbReference type="PANTHER" id="PTHR43205">
    <property type="entry name" value="PROSTAGLANDIN REDUCTASE"/>
    <property type="match status" value="1"/>
</dbReference>
<name>A0ABQ2V8W7_9PSEU</name>
<proteinExistence type="predicted"/>
<dbReference type="EMBL" id="BMRE01000050">
    <property type="protein sequence ID" value="GGU72056.1"/>
    <property type="molecule type" value="Genomic_DNA"/>
</dbReference>
<dbReference type="Gene3D" id="3.90.180.10">
    <property type="entry name" value="Medium-chain alcohol dehydrogenases, catalytic domain"/>
    <property type="match status" value="1"/>
</dbReference>
<dbReference type="InterPro" id="IPR045010">
    <property type="entry name" value="MDR_fam"/>
</dbReference>